<feature type="domain" description="O-GlcNAc transferase C-terminal" evidence="9">
    <location>
        <begin position="245"/>
        <end position="406"/>
    </location>
</feature>
<proteinExistence type="inferred from homology"/>
<dbReference type="SUPFAM" id="SSF48452">
    <property type="entry name" value="TPR-like"/>
    <property type="match status" value="1"/>
</dbReference>
<sequence>MPTDLLRAAMVAYRQGQMATAEGMCTALLRAQPGHSGGLFLRAVLCVATGRDDAAADLFQTVLTLDPAIADAHGNLAMIRQRQGRLIEAEILFQRAATLAPDNAGWRIGRALLRLNRPQESACDFRYALSQDPASAAAWRGLGLLYRRQGNLTAAACALDRAYRIDPTLELADSEAFGCRLQAADWRDYASRRQRIVKRIDQGGVVLPLLMQWIGIDPRRQHRAATTIFGTHVAPAPASPIPRRNRGDGTLTIAYLSADYHDHATAHLITGLFECHDRRHFRVLAGCYGPDDDSAARRRIRAAVDSFHSLSGLTADDAAMWAASEGIDILVDLKGYTAGARLDLLSRRLAPVQVAYLGYPGTMGGAVLDYLIGDPVVTPASDQPYFTERLVLLPDSYQVNDRKRPLPGACDPSVRSTSGFVFGALHPPHKLTPDLFACWMRLLWAVPDACLHLYDPHGAATPNLRASAQAAGIDPDRLVFAGPAPLATHLARYRAIDLCLDSFPYTGHTTSSDALWMGVPVVTCRGDAFAARVTASLLYAVGLPELIADDQIGYETLALSLARNRDRLSRLAAHLERVRSTAPLFDTPRFTRHLETAYRLMWERHTAGLALAGFSIPPQT</sequence>
<keyword evidence="11" id="KW-1185">Reference proteome</keyword>
<evidence type="ECO:0000313" key="10">
    <source>
        <dbReference type="EMBL" id="OYQ31476.1"/>
    </source>
</evidence>
<evidence type="ECO:0000259" key="9">
    <source>
        <dbReference type="Pfam" id="PF13844"/>
    </source>
</evidence>
<dbReference type="EC" id="2.4.1.255" evidence="3"/>
<dbReference type="GO" id="GO:0097363">
    <property type="term" value="F:protein O-acetylglucosaminyltransferase activity"/>
    <property type="evidence" value="ECO:0007669"/>
    <property type="project" value="UniProtKB-EC"/>
</dbReference>
<reference evidence="10 11" key="1">
    <citation type="submission" date="2017-07" db="EMBL/GenBank/DDBJ databases">
        <title>Niveispirillum cyanobacteriorum sp. nov., isolated from cyanobacterial aggregates in a eutrophic lake.</title>
        <authorList>
            <person name="Cai H."/>
        </authorList>
    </citation>
    <scope>NUCLEOTIDE SEQUENCE [LARGE SCALE GENOMIC DNA]</scope>
    <source>
        <strain evidence="11">TH1-14</strain>
    </source>
</reference>
<name>A0A255YQH3_9PROT</name>
<evidence type="ECO:0000256" key="8">
    <source>
        <dbReference type="PROSITE-ProRule" id="PRU00339"/>
    </source>
</evidence>
<dbReference type="AlphaFoldDB" id="A0A255YQH3"/>
<feature type="repeat" description="TPR" evidence="8">
    <location>
        <begin position="70"/>
        <end position="103"/>
    </location>
</feature>
<comment type="caution">
    <text evidence="10">The sequence shown here is derived from an EMBL/GenBank/DDBJ whole genome shotgun (WGS) entry which is preliminary data.</text>
</comment>
<keyword evidence="4" id="KW-0328">Glycosyltransferase</keyword>
<comment type="pathway">
    <text evidence="1">Protein modification; protein glycosylation.</text>
</comment>
<dbReference type="Pfam" id="PF13181">
    <property type="entry name" value="TPR_8"/>
    <property type="match status" value="1"/>
</dbReference>
<feature type="repeat" description="TPR" evidence="8">
    <location>
        <begin position="136"/>
        <end position="169"/>
    </location>
</feature>
<protein>
    <recommendedName>
        <fullName evidence="3">protein O-GlcNAc transferase</fullName>
        <ecNumber evidence="3">2.4.1.255</ecNumber>
    </recommendedName>
</protein>
<evidence type="ECO:0000256" key="5">
    <source>
        <dbReference type="ARBA" id="ARBA00022679"/>
    </source>
</evidence>
<dbReference type="PANTHER" id="PTHR44998">
    <property type="match status" value="1"/>
</dbReference>
<evidence type="ECO:0000313" key="11">
    <source>
        <dbReference type="Proteomes" id="UP000216998"/>
    </source>
</evidence>
<dbReference type="Proteomes" id="UP000216998">
    <property type="component" value="Unassembled WGS sequence"/>
</dbReference>
<dbReference type="PROSITE" id="PS50005">
    <property type="entry name" value="TPR"/>
    <property type="match status" value="2"/>
</dbReference>
<dbReference type="Pfam" id="PF13432">
    <property type="entry name" value="TPR_16"/>
    <property type="match status" value="2"/>
</dbReference>
<dbReference type="Gene3D" id="3.40.50.2000">
    <property type="entry name" value="Glycogen Phosphorylase B"/>
    <property type="match status" value="1"/>
</dbReference>
<dbReference type="Gene3D" id="1.25.40.10">
    <property type="entry name" value="Tetratricopeptide repeat domain"/>
    <property type="match status" value="2"/>
</dbReference>
<organism evidence="10 11">
    <name type="scientific">Niveispirillum lacus</name>
    <dbReference type="NCBI Taxonomy" id="1981099"/>
    <lineage>
        <taxon>Bacteria</taxon>
        <taxon>Pseudomonadati</taxon>
        <taxon>Pseudomonadota</taxon>
        <taxon>Alphaproteobacteria</taxon>
        <taxon>Rhodospirillales</taxon>
        <taxon>Azospirillaceae</taxon>
        <taxon>Niveispirillum</taxon>
    </lineage>
</organism>
<evidence type="ECO:0000256" key="4">
    <source>
        <dbReference type="ARBA" id="ARBA00022676"/>
    </source>
</evidence>
<evidence type="ECO:0000256" key="7">
    <source>
        <dbReference type="ARBA" id="ARBA00022803"/>
    </source>
</evidence>
<dbReference type="Gene3D" id="3.40.50.11380">
    <property type="match status" value="1"/>
</dbReference>
<accession>A0A255YQH3</accession>
<evidence type="ECO:0000256" key="6">
    <source>
        <dbReference type="ARBA" id="ARBA00022737"/>
    </source>
</evidence>
<dbReference type="SMART" id="SM00028">
    <property type="entry name" value="TPR"/>
    <property type="match status" value="4"/>
</dbReference>
<dbReference type="InterPro" id="IPR019734">
    <property type="entry name" value="TPR_rpt"/>
</dbReference>
<dbReference type="EMBL" id="NOXU01000032">
    <property type="protein sequence ID" value="OYQ31476.1"/>
    <property type="molecule type" value="Genomic_DNA"/>
</dbReference>
<feature type="domain" description="O-GlcNAc transferase C-terminal" evidence="9">
    <location>
        <begin position="422"/>
        <end position="593"/>
    </location>
</feature>
<dbReference type="RefSeq" id="WP_094458156.1">
    <property type="nucleotide sequence ID" value="NZ_NOXU01000032.1"/>
</dbReference>
<dbReference type="OrthoDB" id="146908at2"/>
<comment type="similarity">
    <text evidence="2">Belongs to the glycosyltransferase 41 family. O-GlcNAc transferase subfamily.</text>
</comment>
<dbReference type="Pfam" id="PF13844">
    <property type="entry name" value="Glyco_transf_41"/>
    <property type="match status" value="2"/>
</dbReference>
<keyword evidence="5" id="KW-0808">Transferase</keyword>
<keyword evidence="7 8" id="KW-0802">TPR repeat</keyword>
<gene>
    <name evidence="10" type="ORF">CHU95_20210</name>
</gene>
<evidence type="ECO:0000256" key="3">
    <source>
        <dbReference type="ARBA" id="ARBA00011970"/>
    </source>
</evidence>
<dbReference type="InterPro" id="IPR029489">
    <property type="entry name" value="OGT/SEC/SPY_C"/>
</dbReference>
<keyword evidence="6" id="KW-0677">Repeat</keyword>
<evidence type="ECO:0000256" key="1">
    <source>
        <dbReference type="ARBA" id="ARBA00004922"/>
    </source>
</evidence>
<evidence type="ECO:0000256" key="2">
    <source>
        <dbReference type="ARBA" id="ARBA00005386"/>
    </source>
</evidence>
<dbReference type="InterPro" id="IPR011990">
    <property type="entry name" value="TPR-like_helical_dom_sf"/>
</dbReference>
<dbReference type="PANTHER" id="PTHR44998:SF1">
    <property type="entry name" value="UDP-N-ACETYLGLUCOSAMINE--PEPTIDE N-ACETYLGLUCOSAMINYLTRANSFERASE 110 KDA SUBUNIT"/>
    <property type="match status" value="1"/>
</dbReference>